<dbReference type="Gene3D" id="2.120.10.30">
    <property type="entry name" value="TolB, C-terminal domain"/>
    <property type="match status" value="1"/>
</dbReference>
<dbReference type="SUPFAM" id="SSF63829">
    <property type="entry name" value="Calcium-dependent phosphotriesterase"/>
    <property type="match status" value="1"/>
</dbReference>
<name>A0ABV1X2J1_9ACTN</name>
<gene>
    <name evidence="2" type="ORF">ABT404_27830</name>
</gene>
<dbReference type="EMBL" id="JBEPEK010000231">
    <property type="protein sequence ID" value="MER7183236.1"/>
    <property type="molecule type" value="Genomic_DNA"/>
</dbReference>
<dbReference type="InterPro" id="IPR011042">
    <property type="entry name" value="6-blade_b-propeller_TolB-like"/>
</dbReference>
<feature type="region of interest" description="Disordered" evidence="1">
    <location>
        <begin position="1"/>
        <end position="50"/>
    </location>
</feature>
<dbReference type="Proteomes" id="UP001474181">
    <property type="component" value="Unassembled WGS sequence"/>
</dbReference>
<evidence type="ECO:0000313" key="3">
    <source>
        <dbReference type="Proteomes" id="UP001474181"/>
    </source>
</evidence>
<comment type="caution">
    <text evidence="2">The sequence shown here is derived from an EMBL/GenBank/DDBJ whole genome shotgun (WGS) entry which is preliminary data.</text>
</comment>
<organism evidence="2 3">
    <name type="scientific">Streptomyces hyaluromycini</name>
    <dbReference type="NCBI Taxonomy" id="1377993"/>
    <lineage>
        <taxon>Bacteria</taxon>
        <taxon>Bacillati</taxon>
        <taxon>Actinomycetota</taxon>
        <taxon>Actinomycetes</taxon>
        <taxon>Kitasatosporales</taxon>
        <taxon>Streptomycetaceae</taxon>
        <taxon>Streptomyces</taxon>
    </lineage>
</organism>
<dbReference type="RefSeq" id="WP_350784394.1">
    <property type="nucleotide sequence ID" value="NZ_JBEPEK010000231.1"/>
</dbReference>
<protein>
    <submittedName>
        <fullName evidence="2">Uncharacterized protein</fullName>
    </submittedName>
</protein>
<keyword evidence="3" id="KW-1185">Reference proteome</keyword>
<evidence type="ECO:0000313" key="2">
    <source>
        <dbReference type="EMBL" id="MER7183236.1"/>
    </source>
</evidence>
<evidence type="ECO:0000256" key="1">
    <source>
        <dbReference type="SAM" id="MobiDB-lite"/>
    </source>
</evidence>
<feature type="compositionally biased region" description="Basic residues" evidence="1">
    <location>
        <begin position="1"/>
        <end position="25"/>
    </location>
</feature>
<sequence length="127" mass="13238">MDPAPRPRRRGTHTRHEPLRRRRRLATGGHGPEDVIFDGQGGLLTGPGDGSIVRIDPATRARAVTGSTGGRPLGLQPAADDSILIGDHHRGLLRMSAGGSVEVLVDTVAGRPLTFAGNVVEGPDGTT</sequence>
<accession>A0ABV1X2J1</accession>
<reference evidence="2 3" key="1">
    <citation type="submission" date="2024-06" db="EMBL/GenBank/DDBJ databases">
        <title>The Natural Products Discovery Center: Release of the First 8490 Sequenced Strains for Exploring Actinobacteria Biosynthetic Diversity.</title>
        <authorList>
            <person name="Kalkreuter E."/>
            <person name="Kautsar S.A."/>
            <person name="Yang D."/>
            <person name="Bader C.D."/>
            <person name="Teijaro C.N."/>
            <person name="Fluegel L."/>
            <person name="Davis C.M."/>
            <person name="Simpson J.R."/>
            <person name="Lauterbach L."/>
            <person name="Steele A.D."/>
            <person name="Gui C."/>
            <person name="Meng S."/>
            <person name="Li G."/>
            <person name="Viehrig K."/>
            <person name="Ye F."/>
            <person name="Su P."/>
            <person name="Kiefer A.F."/>
            <person name="Nichols A."/>
            <person name="Cepeda A.J."/>
            <person name="Yan W."/>
            <person name="Fan B."/>
            <person name="Jiang Y."/>
            <person name="Adhikari A."/>
            <person name="Zheng C.-J."/>
            <person name="Schuster L."/>
            <person name="Cowan T.M."/>
            <person name="Smanski M.J."/>
            <person name="Chevrette M.G."/>
            <person name="De Carvalho L.P.S."/>
            <person name="Shen B."/>
        </authorList>
    </citation>
    <scope>NUCLEOTIDE SEQUENCE [LARGE SCALE GENOMIC DNA]</scope>
    <source>
        <strain evidence="2 3">NPDC000234</strain>
    </source>
</reference>
<feature type="compositionally biased region" description="Gly residues" evidence="1">
    <location>
        <begin position="39"/>
        <end position="49"/>
    </location>
</feature>
<proteinExistence type="predicted"/>
<dbReference type="Pfam" id="PF20067">
    <property type="entry name" value="SSL_N"/>
    <property type="match status" value="1"/>
</dbReference>